<dbReference type="Gene3D" id="2.30.120.10">
    <property type="match status" value="1"/>
</dbReference>
<dbReference type="Gene3D" id="1.10.439.10">
    <property type="entry name" value="Penicillin Amidohydrolase, domain 1"/>
    <property type="match status" value="1"/>
</dbReference>
<comment type="similarity">
    <text evidence="1">Belongs to the peptidase S45 family.</text>
</comment>
<feature type="chain" id="PRO_5046165789" evidence="5">
    <location>
        <begin position="28"/>
        <end position="785"/>
    </location>
</feature>
<dbReference type="PANTHER" id="PTHR34218:SF4">
    <property type="entry name" value="ACYL-HOMOSERINE LACTONE ACYLASE QUIP"/>
    <property type="match status" value="1"/>
</dbReference>
<dbReference type="InterPro" id="IPR023343">
    <property type="entry name" value="Penicillin_amidase_dom1"/>
</dbReference>
<evidence type="ECO:0000256" key="5">
    <source>
        <dbReference type="SAM" id="SignalP"/>
    </source>
</evidence>
<dbReference type="PANTHER" id="PTHR34218">
    <property type="entry name" value="PEPTIDASE S45 PENICILLIN AMIDASE"/>
    <property type="match status" value="1"/>
</dbReference>
<dbReference type="PIRSF" id="PIRSF001227">
    <property type="entry name" value="Pen_acylase"/>
    <property type="match status" value="1"/>
</dbReference>
<dbReference type="Gene3D" id="1.10.1400.10">
    <property type="match status" value="1"/>
</dbReference>
<evidence type="ECO:0000313" key="7">
    <source>
        <dbReference type="Proteomes" id="UP001597483"/>
    </source>
</evidence>
<feature type="signal peptide" evidence="5">
    <location>
        <begin position="1"/>
        <end position="27"/>
    </location>
</feature>
<dbReference type="SUPFAM" id="SSF56235">
    <property type="entry name" value="N-terminal nucleophile aminohydrolases (Ntn hydrolases)"/>
    <property type="match status" value="1"/>
</dbReference>
<evidence type="ECO:0000256" key="1">
    <source>
        <dbReference type="ARBA" id="ARBA00006586"/>
    </source>
</evidence>
<feature type="region of interest" description="Disordered" evidence="4">
    <location>
        <begin position="250"/>
        <end position="277"/>
    </location>
</feature>
<name>A0ABW5HA94_9PSEU</name>
<comment type="caution">
    <text evidence="6">The sequence shown here is derived from an EMBL/GenBank/DDBJ whole genome shotgun (WGS) entry which is preliminary data.</text>
</comment>
<evidence type="ECO:0000256" key="3">
    <source>
        <dbReference type="ARBA" id="ARBA00023145"/>
    </source>
</evidence>
<evidence type="ECO:0000256" key="4">
    <source>
        <dbReference type="SAM" id="MobiDB-lite"/>
    </source>
</evidence>
<keyword evidence="2" id="KW-0378">Hydrolase</keyword>
<keyword evidence="5" id="KW-0732">Signal</keyword>
<gene>
    <name evidence="6" type="ORF">ACFSVL_21485</name>
</gene>
<keyword evidence="7" id="KW-1185">Reference proteome</keyword>
<dbReference type="Proteomes" id="UP001597483">
    <property type="component" value="Unassembled WGS sequence"/>
</dbReference>
<dbReference type="CDD" id="cd03747">
    <property type="entry name" value="Ntn_PGA_like"/>
    <property type="match status" value="1"/>
</dbReference>
<feature type="compositionally biased region" description="Polar residues" evidence="4">
    <location>
        <begin position="258"/>
        <end position="271"/>
    </location>
</feature>
<dbReference type="InterPro" id="IPR002692">
    <property type="entry name" value="S45"/>
</dbReference>
<proteinExistence type="inferred from homology"/>
<evidence type="ECO:0000256" key="2">
    <source>
        <dbReference type="ARBA" id="ARBA00022801"/>
    </source>
</evidence>
<dbReference type="RefSeq" id="WP_378306797.1">
    <property type="nucleotide sequence ID" value="NZ_JBHUKS010000015.1"/>
</dbReference>
<dbReference type="InterPro" id="IPR029055">
    <property type="entry name" value="Ntn_hydrolases_N"/>
</dbReference>
<dbReference type="InterPro" id="IPR043147">
    <property type="entry name" value="Penicillin_amidase_A-knob"/>
</dbReference>
<keyword evidence="3" id="KW-0865">Zymogen</keyword>
<accession>A0ABW5HA94</accession>
<evidence type="ECO:0000313" key="6">
    <source>
        <dbReference type="EMBL" id="MFD2469972.1"/>
    </source>
</evidence>
<sequence>MGRRRRFSITILAGVLLGGGLSPVAQASAEGTGFSVPGLRQPVQLIVDTWGVPHIYAANTDDLFLAQGFNAARDRLFQIDLWRRRGLGELSAVLGPSYVDQDRATRLFLYRGNMRREWESYGPEARQAATRFTEGVNSYVDWLAKNPAAMPEEFRKLGYLPAKWSPEDVVRIRTHGLSKNLTSEVQRAKVACAGDVRLDKIRVKLEPDVDPAVPAGLDPCTVTDDVLNTFKLATQDVVFANGAVRAAAAEDDAPAEGSNNWAVSPTRTTTGRPILANDPHRALKAPSLRYLAQLSAPGIDVVGAGEPFQPGISIGHNGTVAFGLTVFGLDQEDLYVYQLDPNDPSRYRYGDGWESFRTVTEQIPVAGQASRPAELRFTRHGPVLKVDEQRHLAFALRTGWSEPGMSPYFGNLKLMRARNLDDFTRAMRNWGAPAENQAYADTSGTIAWIPGGLAPKRSGYDGLLPVPGDGRYEWTGFYSGDELPRSVNPPEGFVASANQYNLPPDYPARERKLGFEWANPSRYQRITDVLSATPRSSVESSIALQNDQLDLPATRLRAVAAHLASADPDTRAALDLLRGWDGVDRADSAAAALYQVWFSRQLLPGFSRAVVPPAVQPLIPVPDAAVAVEALEHPEPWFGPDAAAKRDALLLSTLAAGYADTKRLLGPDPAAWRWGNLHQTTFGHPLGANVGPLPRGGSAYTVDASTYPANGAFGQTNGASFRMVLDVGGWDNSRAVNAPGQSGDPASPHYRDLAERWHAGGVFPLLYTRAAVERNAEHRYLLRPW</sequence>
<dbReference type="InterPro" id="IPR043146">
    <property type="entry name" value="Penicillin_amidase_N_B-knob"/>
</dbReference>
<dbReference type="Pfam" id="PF01804">
    <property type="entry name" value="Penicil_amidase"/>
    <property type="match status" value="1"/>
</dbReference>
<organism evidence="6 7">
    <name type="scientific">Amycolatopsis silviterrae</name>
    <dbReference type="NCBI Taxonomy" id="1656914"/>
    <lineage>
        <taxon>Bacteria</taxon>
        <taxon>Bacillati</taxon>
        <taxon>Actinomycetota</taxon>
        <taxon>Actinomycetes</taxon>
        <taxon>Pseudonocardiales</taxon>
        <taxon>Pseudonocardiaceae</taxon>
        <taxon>Amycolatopsis</taxon>
    </lineage>
</organism>
<dbReference type="InterPro" id="IPR014395">
    <property type="entry name" value="Pen/GL7ACA/AHL_acylase"/>
</dbReference>
<dbReference type="Gene3D" id="3.60.20.10">
    <property type="entry name" value="Glutamine Phosphoribosylpyrophosphate, subunit 1, domain 1"/>
    <property type="match status" value="1"/>
</dbReference>
<reference evidence="7" key="1">
    <citation type="journal article" date="2019" name="Int. J. Syst. Evol. Microbiol.">
        <title>The Global Catalogue of Microorganisms (GCM) 10K type strain sequencing project: providing services to taxonomists for standard genome sequencing and annotation.</title>
        <authorList>
            <consortium name="The Broad Institute Genomics Platform"/>
            <consortium name="The Broad Institute Genome Sequencing Center for Infectious Disease"/>
            <person name="Wu L."/>
            <person name="Ma J."/>
        </authorList>
    </citation>
    <scope>NUCLEOTIDE SEQUENCE [LARGE SCALE GENOMIC DNA]</scope>
    <source>
        <strain evidence="7">CGMCC 4.7641</strain>
    </source>
</reference>
<protein>
    <submittedName>
        <fullName evidence="6">Penicillin acylase family protein</fullName>
    </submittedName>
</protein>
<dbReference type="EMBL" id="JBHUKS010000015">
    <property type="protein sequence ID" value="MFD2469972.1"/>
    <property type="molecule type" value="Genomic_DNA"/>
</dbReference>